<proteinExistence type="predicted"/>
<sequence>MYERRYANIVIWAYLLSLLLMIMPPDHRNKTYWIGFVSME</sequence>
<gene>
    <name evidence="2" type="ORF">ABT39_MTgene2606</name>
</gene>
<evidence type="ECO:0000313" key="2">
    <source>
        <dbReference type="EMBL" id="KUM45504.1"/>
    </source>
</evidence>
<comment type="caution">
    <text evidence="2">The sequence shown here is derived from an EMBL/GenBank/DDBJ whole genome shotgun (WGS) entry which is preliminary data.</text>
</comment>
<evidence type="ECO:0000256" key="1">
    <source>
        <dbReference type="SAM" id="Phobius"/>
    </source>
</evidence>
<feature type="transmembrane region" description="Helical" evidence="1">
    <location>
        <begin position="6"/>
        <end position="23"/>
    </location>
</feature>
<dbReference type="EMBL" id="LKAM01000018">
    <property type="protein sequence ID" value="KUM45504.1"/>
    <property type="molecule type" value="Genomic_DNA"/>
</dbReference>
<geneLocation type="mitochondrion" evidence="2"/>
<accession>A0A101LUB7</accession>
<organism evidence="2">
    <name type="scientific">Picea glauca</name>
    <name type="common">White spruce</name>
    <name type="synonym">Pinus glauca</name>
    <dbReference type="NCBI Taxonomy" id="3330"/>
    <lineage>
        <taxon>Eukaryota</taxon>
        <taxon>Viridiplantae</taxon>
        <taxon>Streptophyta</taxon>
        <taxon>Embryophyta</taxon>
        <taxon>Tracheophyta</taxon>
        <taxon>Spermatophyta</taxon>
        <taxon>Pinopsida</taxon>
        <taxon>Pinidae</taxon>
        <taxon>Conifers I</taxon>
        <taxon>Pinales</taxon>
        <taxon>Pinaceae</taxon>
        <taxon>Picea</taxon>
    </lineage>
</organism>
<keyword evidence="2" id="KW-0496">Mitochondrion</keyword>
<keyword evidence="1" id="KW-0472">Membrane</keyword>
<reference evidence="2" key="1">
    <citation type="journal article" date="2015" name="Genome Biol. Evol.">
        <title>Organellar Genomes of White Spruce (Picea glauca): Assembly and Annotation.</title>
        <authorList>
            <person name="Jackman S.D."/>
            <person name="Warren R.L."/>
            <person name="Gibb E.A."/>
            <person name="Vandervalk B.P."/>
            <person name="Mohamadi H."/>
            <person name="Chu J."/>
            <person name="Raymond A."/>
            <person name="Pleasance S."/>
            <person name="Coope R."/>
            <person name="Wildung M.R."/>
            <person name="Ritland C.E."/>
            <person name="Bousquet J."/>
            <person name="Jones S.J."/>
            <person name="Bohlmann J."/>
            <person name="Birol I."/>
        </authorList>
    </citation>
    <scope>NUCLEOTIDE SEQUENCE [LARGE SCALE GENOMIC DNA]</scope>
    <source>
        <tissue evidence="2">Flushing bud</tissue>
    </source>
</reference>
<protein>
    <submittedName>
        <fullName evidence="2">Uncharacterized protein</fullName>
    </submittedName>
</protein>
<name>A0A101LUB7_PICGL</name>
<dbReference type="AlphaFoldDB" id="A0A101LUB7"/>
<keyword evidence="1" id="KW-1133">Transmembrane helix</keyword>
<keyword evidence="1" id="KW-0812">Transmembrane</keyword>